<protein>
    <submittedName>
        <fullName evidence="10">Uncharacterized protein</fullName>
    </submittedName>
</protein>
<evidence type="ECO:0000256" key="1">
    <source>
        <dbReference type="ARBA" id="ARBA00004323"/>
    </source>
</evidence>
<evidence type="ECO:0000256" key="2">
    <source>
        <dbReference type="ARBA" id="ARBA00004496"/>
    </source>
</evidence>
<name>A0A5B7I3D2_PORTR</name>
<proteinExistence type="predicted"/>
<dbReference type="EMBL" id="VSRR010052372">
    <property type="protein sequence ID" value="MPC79891.1"/>
    <property type="molecule type" value="Genomic_DNA"/>
</dbReference>
<evidence type="ECO:0000256" key="7">
    <source>
        <dbReference type="ARBA" id="ARBA00023034"/>
    </source>
</evidence>
<sequence>MLIDEVHNQKEIILIKEYKEEQSYQKTQHENCNRKKRFAKVWKGRVIALAAVKFCVVATMISILCSAVIYLHNPSKKLVMRNIQDMIYPFLTSLRYITLPILERYPHLSQWYSEECLIKNAFFDQLNIDCTPCEGEILPVYTEGLKSFSSVYYNSGKLVVISDTMQNIVTIKSILQMVDINEEINSGSFQLSSGNKEVNLGTHGWSLHLDKDDIHTEWKINKLETLHLIRKVFPRVYFIPQDTEVSLHRYLFIDGPKSSPYPLPLTEFANIVLMQGEGKSLIAMIPSNHCKTTCKSIDIVLNSSQVLFFNWVYWRPVRQGGNHTSVLLMSSFY</sequence>
<reference evidence="10 11" key="1">
    <citation type="submission" date="2019-05" db="EMBL/GenBank/DDBJ databases">
        <title>Another draft genome of Portunus trituberculatus and its Hox gene families provides insights of decapod evolution.</title>
        <authorList>
            <person name="Jeong J.-H."/>
            <person name="Song I."/>
            <person name="Kim S."/>
            <person name="Choi T."/>
            <person name="Kim D."/>
            <person name="Ryu S."/>
            <person name="Kim W."/>
        </authorList>
    </citation>
    <scope>NUCLEOTIDE SEQUENCE [LARGE SCALE GENOMIC DNA]</scope>
    <source>
        <tissue evidence="10">Muscle</tissue>
    </source>
</reference>
<gene>
    <name evidence="10" type="ORF">E2C01_074444</name>
</gene>
<organism evidence="10 11">
    <name type="scientific">Portunus trituberculatus</name>
    <name type="common">Swimming crab</name>
    <name type="synonym">Neptunus trituberculatus</name>
    <dbReference type="NCBI Taxonomy" id="210409"/>
    <lineage>
        <taxon>Eukaryota</taxon>
        <taxon>Metazoa</taxon>
        <taxon>Ecdysozoa</taxon>
        <taxon>Arthropoda</taxon>
        <taxon>Crustacea</taxon>
        <taxon>Multicrustacea</taxon>
        <taxon>Malacostraca</taxon>
        <taxon>Eumalacostraca</taxon>
        <taxon>Eucarida</taxon>
        <taxon>Decapoda</taxon>
        <taxon>Pleocyemata</taxon>
        <taxon>Brachyura</taxon>
        <taxon>Eubrachyura</taxon>
        <taxon>Portunoidea</taxon>
        <taxon>Portunidae</taxon>
        <taxon>Portuninae</taxon>
        <taxon>Portunus</taxon>
    </lineage>
</organism>
<comment type="caution">
    <text evidence="10">The sequence shown here is derived from an EMBL/GenBank/DDBJ whole genome shotgun (WGS) entry which is preliminary data.</text>
</comment>
<keyword evidence="7" id="KW-0333">Golgi apparatus</keyword>
<dbReference type="InterPro" id="IPR038757">
    <property type="entry name" value="BRAP"/>
</dbReference>
<evidence type="ECO:0000256" key="8">
    <source>
        <dbReference type="ARBA" id="ARBA00023136"/>
    </source>
</evidence>
<dbReference type="PANTHER" id="PTHR35259:SF1">
    <property type="entry name" value="BOMBESIN RECEPTOR-ACTIVATED PROTEIN C6ORF89"/>
    <property type="match status" value="1"/>
</dbReference>
<accession>A0A5B7I3D2</accession>
<evidence type="ECO:0000256" key="5">
    <source>
        <dbReference type="ARBA" id="ARBA00022968"/>
    </source>
</evidence>
<dbReference type="GO" id="GO:0000139">
    <property type="term" value="C:Golgi membrane"/>
    <property type="evidence" value="ECO:0007669"/>
    <property type="project" value="UniProtKB-SubCell"/>
</dbReference>
<evidence type="ECO:0000256" key="3">
    <source>
        <dbReference type="ARBA" id="ARBA00022490"/>
    </source>
</evidence>
<evidence type="ECO:0000256" key="6">
    <source>
        <dbReference type="ARBA" id="ARBA00022989"/>
    </source>
</evidence>
<dbReference type="PANTHER" id="PTHR35259">
    <property type="entry name" value="BOMBESIN RECEPTOR-ACTIVATED PROTEIN C6ORF89"/>
    <property type="match status" value="1"/>
</dbReference>
<feature type="transmembrane region" description="Helical" evidence="9">
    <location>
        <begin position="46"/>
        <end position="71"/>
    </location>
</feature>
<dbReference type="AlphaFoldDB" id="A0A5B7I3D2"/>
<evidence type="ECO:0000313" key="11">
    <source>
        <dbReference type="Proteomes" id="UP000324222"/>
    </source>
</evidence>
<dbReference type="Proteomes" id="UP000324222">
    <property type="component" value="Unassembled WGS sequence"/>
</dbReference>
<keyword evidence="4 9" id="KW-0812">Transmembrane</keyword>
<keyword evidence="8 9" id="KW-0472">Membrane</keyword>
<evidence type="ECO:0000313" key="10">
    <source>
        <dbReference type="EMBL" id="MPC79891.1"/>
    </source>
</evidence>
<keyword evidence="5" id="KW-0735">Signal-anchor</keyword>
<keyword evidence="6 9" id="KW-1133">Transmembrane helix</keyword>
<evidence type="ECO:0000256" key="9">
    <source>
        <dbReference type="SAM" id="Phobius"/>
    </source>
</evidence>
<keyword evidence="3" id="KW-0963">Cytoplasm</keyword>
<evidence type="ECO:0000256" key="4">
    <source>
        <dbReference type="ARBA" id="ARBA00022692"/>
    </source>
</evidence>
<keyword evidence="11" id="KW-1185">Reference proteome</keyword>
<comment type="subcellular location">
    <subcellularLocation>
        <location evidence="2">Cytoplasm</location>
    </subcellularLocation>
    <subcellularLocation>
        <location evidence="1">Golgi apparatus membrane</location>
        <topology evidence="1">Single-pass type II membrane protein</topology>
    </subcellularLocation>
</comment>